<evidence type="ECO:0000313" key="2">
    <source>
        <dbReference type="Proteomes" id="UP001062846"/>
    </source>
</evidence>
<sequence>MVRTSSPMGLIEGVLLIPRGTWYYGVLIINPFSLPISSNNPIPSSNPISNKHDINNPII</sequence>
<keyword evidence="2" id="KW-1185">Reference proteome</keyword>
<evidence type="ECO:0000313" key="1">
    <source>
        <dbReference type="EMBL" id="KAI8559194.1"/>
    </source>
</evidence>
<gene>
    <name evidence="1" type="ORF">RHMOL_Rhmol04G0154100</name>
</gene>
<dbReference type="Proteomes" id="UP001062846">
    <property type="component" value="Chromosome 4"/>
</dbReference>
<proteinExistence type="predicted"/>
<dbReference type="EMBL" id="CM046391">
    <property type="protein sequence ID" value="KAI8559194.1"/>
    <property type="molecule type" value="Genomic_DNA"/>
</dbReference>
<name>A0ACC0P2C6_RHOML</name>
<comment type="caution">
    <text evidence="1">The sequence shown here is derived from an EMBL/GenBank/DDBJ whole genome shotgun (WGS) entry which is preliminary data.</text>
</comment>
<protein>
    <submittedName>
        <fullName evidence="1">Uncharacterized protein</fullName>
    </submittedName>
</protein>
<organism evidence="1 2">
    <name type="scientific">Rhododendron molle</name>
    <name type="common">Chinese azalea</name>
    <name type="synonym">Azalea mollis</name>
    <dbReference type="NCBI Taxonomy" id="49168"/>
    <lineage>
        <taxon>Eukaryota</taxon>
        <taxon>Viridiplantae</taxon>
        <taxon>Streptophyta</taxon>
        <taxon>Embryophyta</taxon>
        <taxon>Tracheophyta</taxon>
        <taxon>Spermatophyta</taxon>
        <taxon>Magnoliopsida</taxon>
        <taxon>eudicotyledons</taxon>
        <taxon>Gunneridae</taxon>
        <taxon>Pentapetalae</taxon>
        <taxon>asterids</taxon>
        <taxon>Ericales</taxon>
        <taxon>Ericaceae</taxon>
        <taxon>Ericoideae</taxon>
        <taxon>Rhodoreae</taxon>
        <taxon>Rhododendron</taxon>
    </lineage>
</organism>
<reference evidence="1" key="1">
    <citation type="submission" date="2022-02" db="EMBL/GenBank/DDBJ databases">
        <title>Plant Genome Project.</title>
        <authorList>
            <person name="Zhang R.-G."/>
        </authorList>
    </citation>
    <scope>NUCLEOTIDE SEQUENCE</scope>
    <source>
        <strain evidence="1">AT1</strain>
    </source>
</reference>
<accession>A0ACC0P2C6</accession>